<name>A0ABY6J5T5_9BACT</name>
<keyword evidence="2" id="KW-0732">Signal</keyword>
<evidence type="ECO:0000313" key="4">
    <source>
        <dbReference type="Proteomes" id="UP001162741"/>
    </source>
</evidence>
<proteinExistence type="predicted"/>
<organism evidence="3 4">
    <name type="scientific">Chitinophaga horti</name>
    <dbReference type="NCBI Taxonomy" id="2920382"/>
    <lineage>
        <taxon>Bacteria</taxon>
        <taxon>Pseudomonadati</taxon>
        <taxon>Bacteroidota</taxon>
        <taxon>Chitinophagia</taxon>
        <taxon>Chitinophagales</taxon>
        <taxon>Chitinophagaceae</taxon>
        <taxon>Chitinophaga</taxon>
    </lineage>
</organism>
<dbReference type="RefSeq" id="WP_264282563.1">
    <property type="nucleotide sequence ID" value="NZ_CP107006.1"/>
</dbReference>
<evidence type="ECO:0008006" key="5">
    <source>
        <dbReference type="Google" id="ProtNLM"/>
    </source>
</evidence>
<evidence type="ECO:0000256" key="2">
    <source>
        <dbReference type="SAM" id="SignalP"/>
    </source>
</evidence>
<feature type="region of interest" description="Disordered" evidence="1">
    <location>
        <begin position="133"/>
        <end position="162"/>
    </location>
</feature>
<gene>
    <name evidence="3" type="ORF">MKQ68_06355</name>
</gene>
<evidence type="ECO:0000313" key="3">
    <source>
        <dbReference type="EMBL" id="UYQ94711.1"/>
    </source>
</evidence>
<dbReference type="Proteomes" id="UP001162741">
    <property type="component" value="Chromosome"/>
</dbReference>
<feature type="compositionally biased region" description="Polar residues" evidence="1">
    <location>
        <begin position="150"/>
        <end position="162"/>
    </location>
</feature>
<sequence>MKKALLFSFFLLNLQLLMAQSQPAAKANYQLASKFSPKKLGKMVFSTAVTPHWFKQSDRFWYMYETTSGRKWYIVNPAARDKREMFNNDKLAAELTKIVKDPFDAQHLPIDSLRLNENETAMRFEIKSSIDEERKDTTVKKGTPPPAVKRSSTSNTTLRAVK</sequence>
<accession>A0ABY6J5T5</accession>
<reference evidence="3" key="1">
    <citation type="submission" date="2022-10" db="EMBL/GenBank/DDBJ databases">
        <title>Chitinophaga sp. nov., isolated from soil.</title>
        <authorList>
            <person name="Jeon C.O."/>
        </authorList>
    </citation>
    <scope>NUCLEOTIDE SEQUENCE</scope>
    <source>
        <strain evidence="3">R8</strain>
    </source>
</reference>
<dbReference type="EMBL" id="CP107006">
    <property type="protein sequence ID" value="UYQ94711.1"/>
    <property type="molecule type" value="Genomic_DNA"/>
</dbReference>
<protein>
    <recommendedName>
        <fullName evidence="5">S9 family peptidase</fullName>
    </recommendedName>
</protein>
<evidence type="ECO:0000256" key="1">
    <source>
        <dbReference type="SAM" id="MobiDB-lite"/>
    </source>
</evidence>
<feature type="signal peptide" evidence="2">
    <location>
        <begin position="1"/>
        <end position="19"/>
    </location>
</feature>
<keyword evidence="4" id="KW-1185">Reference proteome</keyword>
<feature type="chain" id="PRO_5047037232" description="S9 family peptidase" evidence="2">
    <location>
        <begin position="20"/>
        <end position="162"/>
    </location>
</feature>